<organism evidence="1">
    <name type="scientific">marine sediment metagenome</name>
    <dbReference type="NCBI Taxonomy" id="412755"/>
    <lineage>
        <taxon>unclassified sequences</taxon>
        <taxon>metagenomes</taxon>
        <taxon>ecological metagenomes</taxon>
    </lineage>
</organism>
<dbReference type="AlphaFoldDB" id="X1J530"/>
<name>X1J530_9ZZZZ</name>
<feature type="non-terminal residue" evidence="1">
    <location>
        <position position="1"/>
    </location>
</feature>
<proteinExistence type="predicted"/>
<sequence>PKSTKKRLTNIAIGFLENILDDNPPFDFTHHSINTRDPQIESFLGRQIHIATEYCGQIDPLDIQEYSIRNGFEALKRCLTEYTPEEIIL</sequence>
<dbReference type="Gene3D" id="6.10.250.1450">
    <property type="match status" value="1"/>
</dbReference>
<accession>X1J530</accession>
<gene>
    <name evidence="1" type="ORF">S03H2_51454</name>
</gene>
<evidence type="ECO:0000313" key="1">
    <source>
        <dbReference type="EMBL" id="GAH73439.1"/>
    </source>
</evidence>
<dbReference type="EMBL" id="BARU01032643">
    <property type="protein sequence ID" value="GAH73439.1"/>
    <property type="molecule type" value="Genomic_DNA"/>
</dbReference>
<comment type="caution">
    <text evidence="1">The sequence shown here is derived from an EMBL/GenBank/DDBJ whole genome shotgun (WGS) entry which is preliminary data.</text>
</comment>
<protein>
    <submittedName>
        <fullName evidence="1">Uncharacterized protein</fullName>
    </submittedName>
</protein>
<reference evidence="1" key="1">
    <citation type="journal article" date="2014" name="Front. Microbiol.">
        <title>High frequency of phylogenetically diverse reductive dehalogenase-homologous genes in deep subseafloor sedimentary metagenomes.</title>
        <authorList>
            <person name="Kawai M."/>
            <person name="Futagami T."/>
            <person name="Toyoda A."/>
            <person name="Takaki Y."/>
            <person name="Nishi S."/>
            <person name="Hori S."/>
            <person name="Arai W."/>
            <person name="Tsubouchi T."/>
            <person name="Morono Y."/>
            <person name="Uchiyama I."/>
            <person name="Ito T."/>
            <person name="Fujiyama A."/>
            <person name="Inagaki F."/>
            <person name="Takami H."/>
        </authorList>
    </citation>
    <scope>NUCLEOTIDE SEQUENCE</scope>
    <source>
        <strain evidence="1">Expedition CK06-06</strain>
    </source>
</reference>